<dbReference type="InterPro" id="IPR012334">
    <property type="entry name" value="Pectin_lyas_fold"/>
</dbReference>
<dbReference type="RefSeq" id="WP_041065341.1">
    <property type="nucleotide sequence ID" value="NZ_AP012273.1"/>
</dbReference>
<keyword evidence="1" id="KW-0732">Signal</keyword>
<feature type="chain" id="PRO_5030935891" description="Right handed beta helix domain-containing protein" evidence="1">
    <location>
        <begin position="21"/>
        <end position="484"/>
    </location>
</feature>
<dbReference type="Proteomes" id="UP000031631">
    <property type="component" value="Chromosome"/>
</dbReference>
<protein>
    <recommendedName>
        <fullName evidence="4">Right handed beta helix domain-containing protein</fullName>
    </recommendedName>
</protein>
<dbReference type="InterPro" id="IPR011050">
    <property type="entry name" value="Pectin_lyase_fold/virulence"/>
</dbReference>
<feature type="signal peptide" evidence="1">
    <location>
        <begin position="1"/>
        <end position="20"/>
    </location>
</feature>
<sequence length="484" mass="52450">MIYNTLILLILLSTTSASWAVSVPNRGERFFDTPERFNRYYTDPGYSPAHILHVSPTGNGDGTAGNPMSVTSAFNQVTAGEEIRFHPGDYAGCWALDSDSSGTYDAPIVLKADPGVTVNCCSSGRATCFNLEYADYVAVDGFTLVGGDYGVRAVGGYYTNEHQKGVAILNNHVRDQYRDPIFSGGSDWIVVDNNVAHGAGDGDGHGIYLSNGSDWMIARNNEVYDNSNSDFQINADPLSTCEDEGIAFDDPLCDGSARNGLGQGVSEFILVENNYFHDGQAQGPNLTSVRNSVFRNNIVGLYQLHGTSFWQETDNPNLGSSNNLIAHNLFIGESTWDHVLQFVYDSTGNTVQNNVFLGISRSGTSVSANNNVLLVQQDDSTEGHNNFSGNYFSGGYFEQFEPSATDQHNTNFSTSWYENFPVSGMVADTGFRPTSSAPFLETGNLLSDVPVDRAGSLRLDPPDLGPWQVTDAGSGQTIMKDGFE</sequence>
<evidence type="ECO:0000313" key="2">
    <source>
        <dbReference type="EMBL" id="BAO43536.1"/>
    </source>
</evidence>
<dbReference type="EMBL" id="AP012273">
    <property type="protein sequence ID" value="BAO43536.1"/>
    <property type="molecule type" value="Genomic_DNA"/>
</dbReference>
<evidence type="ECO:0000313" key="3">
    <source>
        <dbReference type="Proteomes" id="UP000031631"/>
    </source>
</evidence>
<dbReference type="SUPFAM" id="SSF51126">
    <property type="entry name" value="Pectin lyase-like"/>
    <property type="match status" value="1"/>
</dbReference>
<dbReference type="InterPro" id="IPR006626">
    <property type="entry name" value="PbH1"/>
</dbReference>
<evidence type="ECO:0008006" key="4">
    <source>
        <dbReference type="Google" id="ProtNLM"/>
    </source>
</evidence>
<dbReference type="AlphaFoldDB" id="A0A7U6JGJ6"/>
<dbReference type="OrthoDB" id="9763537at2"/>
<dbReference type="SMART" id="SM00710">
    <property type="entry name" value="PbH1"/>
    <property type="match status" value="5"/>
</dbReference>
<dbReference type="KEGG" id="tbn:TBH_C0592"/>
<proteinExistence type="predicted"/>
<reference evidence="2 3" key="1">
    <citation type="journal article" date="2014" name="PLoS ONE">
        <title>Physiological and genomic features of a novel sulfur-oxidizing gammaproteobacterium belonging to a previously uncultivated symbiotic lineage isolated from a hydrothermal vent.</title>
        <authorList>
            <person name="Nunoura T."/>
            <person name="Takaki Y."/>
            <person name="Kazama H."/>
            <person name="Kakuta J."/>
            <person name="Shimamura S."/>
            <person name="Makita H."/>
            <person name="Hirai M."/>
            <person name="Miyazaki M."/>
            <person name="Takai K."/>
        </authorList>
    </citation>
    <scope>NUCLEOTIDE SEQUENCE [LARGE SCALE GENOMIC DNA]</scope>
    <source>
        <strain evidence="2 3">Hiromi1</strain>
    </source>
</reference>
<accession>A0A7U6JGJ6</accession>
<name>A0A7U6JGJ6_9GAMM</name>
<organism evidence="2 3">
    <name type="scientific">Thiolapillus brandeum</name>
    <dbReference type="NCBI Taxonomy" id="1076588"/>
    <lineage>
        <taxon>Bacteria</taxon>
        <taxon>Pseudomonadati</taxon>
        <taxon>Pseudomonadota</taxon>
        <taxon>Gammaproteobacteria</taxon>
        <taxon>Chromatiales</taxon>
        <taxon>Sedimenticolaceae</taxon>
        <taxon>Thiolapillus</taxon>
    </lineage>
</organism>
<evidence type="ECO:0000256" key="1">
    <source>
        <dbReference type="SAM" id="SignalP"/>
    </source>
</evidence>
<gene>
    <name evidence="2" type="ORF">TBH_C0592</name>
</gene>
<dbReference type="Gene3D" id="2.160.20.10">
    <property type="entry name" value="Single-stranded right-handed beta-helix, Pectin lyase-like"/>
    <property type="match status" value="1"/>
</dbReference>
<keyword evidence="3" id="KW-1185">Reference proteome</keyword>